<keyword evidence="1" id="KW-0812">Transmembrane</keyword>
<organism evidence="2 3">
    <name type="scientific">Psychrobacter aestuarii</name>
    <dbReference type="NCBI Taxonomy" id="556327"/>
    <lineage>
        <taxon>Bacteria</taxon>
        <taxon>Pseudomonadati</taxon>
        <taxon>Pseudomonadota</taxon>
        <taxon>Gammaproteobacteria</taxon>
        <taxon>Moraxellales</taxon>
        <taxon>Moraxellaceae</taxon>
        <taxon>Psychrobacter</taxon>
    </lineage>
</organism>
<comment type="caution">
    <text evidence="2">The sequence shown here is derived from an EMBL/GenBank/DDBJ whole genome shotgun (WGS) entry which is preliminary data.</text>
</comment>
<evidence type="ECO:0000313" key="3">
    <source>
        <dbReference type="Proteomes" id="UP001501787"/>
    </source>
</evidence>
<keyword evidence="3" id="KW-1185">Reference proteome</keyword>
<sequence length="398" mass="45618">MRIPKFWAEHKQRFQAVREGSDNKRQVTIKRYGWSDSSQAAALAHAKMRVSDAYQRWQAGADILRRERDKEYNAQNGIPIREPILFEQTWQHTTGDSLSKSHDSDTRLIVTRNRYGAQVANVNNIAIIDVDNADLLSQRYPKVYDAQRATGIMESTGAADSPSAIKKQMWIMVVVAIALASIIAFQSLSWLWLLGYLFIAVAILWRQASKEEAEQQQRQQAHLDSLQPYMTERLQQYVKEQTTACLRLYQTPAGFRIIAMHDTFLPSDDAVTALFQHLHADNNYVRLCQVQQCFRARLTAKPWRMAEVTQTGELDKTLPANPQWLAHDADNNSDIDDNAQARAQWLSAYDTFATRYRACHYIDTIRGEDAKANTPEAITQFIDWHDEACRVMKDLPLA</sequence>
<protein>
    <submittedName>
        <fullName evidence="2">Uncharacterized protein</fullName>
    </submittedName>
</protein>
<evidence type="ECO:0000313" key="2">
    <source>
        <dbReference type="EMBL" id="GAA0321753.1"/>
    </source>
</evidence>
<dbReference type="Proteomes" id="UP001501787">
    <property type="component" value="Unassembled WGS sequence"/>
</dbReference>
<accession>A0ABP3FQ93</accession>
<name>A0ABP3FQ93_9GAMM</name>
<dbReference type="EMBL" id="BAAAFR010000005">
    <property type="protein sequence ID" value="GAA0321753.1"/>
    <property type="molecule type" value="Genomic_DNA"/>
</dbReference>
<proteinExistence type="predicted"/>
<keyword evidence="1" id="KW-1133">Transmembrane helix</keyword>
<reference evidence="3" key="1">
    <citation type="journal article" date="2019" name="Int. J. Syst. Evol. Microbiol.">
        <title>The Global Catalogue of Microorganisms (GCM) 10K type strain sequencing project: providing services to taxonomists for standard genome sequencing and annotation.</title>
        <authorList>
            <consortium name="The Broad Institute Genomics Platform"/>
            <consortium name="The Broad Institute Genome Sequencing Center for Infectious Disease"/>
            <person name="Wu L."/>
            <person name="Ma J."/>
        </authorList>
    </citation>
    <scope>NUCLEOTIDE SEQUENCE [LARGE SCALE GENOMIC DNA]</scope>
    <source>
        <strain evidence="3">JCM 16343</strain>
    </source>
</reference>
<evidence type="ECO:0000256" key="1">
    <source>
        <dbReference type="SAM" id="Phobius"/>
    </source>
</evidence>
<dbReference type="RefSeq" id="WP_201505092.1">
    <property type="nucleotide sequence ID" value="NZ_BAAAFR010000005.1"/>
</dbReference>
<gene>
    <name evidence="2" type="ORF">GCM10009129_19490</name>
</gene>
<keyword evidence="1" id="KW-0472">Membrane</keyword>
<feature type="transmembrane region" description="Helical" evidence="1">
    <location>
        <begin position="169"/>
        <end position="185"/>
    </location>
</feature>